<dbReference type="PROSITE" id="PS51257">
    <property type="entry name" value="PROKAR_LIPOPROTEIN"/>
    <property type="match status" value="1"/>
</dbReference>
<evidence type="ECO:0000256" key="4">
    <source>
        <dbReference type="PROSITE-ProRule" id="PRU00433"/>
    </source>
</evidence>
<evidence type="ECO:0000256" key="1">
    <source>
        <dbReference type="ARBA" id="ARBA00022617"/>
    </source>
</evidence>
<dbReference type="Gene3D" id="1.10.760.10">
    <property type="entry name" value="Cytochrome c-like domain"/>
    <property type="match status" value="1"/>
</dbReference>
<keyword evidence="5" id="KW-0732">Signal</keyword>
<dbReference type="PANTHER" id="PTHR35008">
    <property type="entry name" value="BLL4482 PROTEIN-RELATED"/>
    <property type="match status" value="1"/>
</dbReference>
<dbReference type="InterPro" id="IPR051459">
    <property type="entry name" value="Cytochrome_c-type_DH"/>
</dbReference>
<keyword evidence="2 4" id="KW-0479">Metal-binding</keyword>
<dbReference type="AlphaFoldDB" id="A0A7J5TUY1"/>
<reference evidence="7 8" key="1">
    <citation type="submission" date="2019-10" db="EMBL/GenBank/DDBJ databases">
        <title>Rudanella paleaurantiibacter sp. nov., isolated from sludge.</title>
        <authorList>
            <person name="Xu S.Q."/>
        </authorList>
    </citation>
    <scope>NUCLEOTIDE SEQUENCE [LARGE SCALE GENOMIC DNA]</scope>
    <source>
        <strain evidence="7 8">HX-22-17</strain>
    </source>
</reference>
<evidence type="ECO:0000259" key="6">
    <source>
        <dbReference type="PROSITE" id="PS51007"/>
    </source>
</evidence>
<dbReference type="GO" id="GO:0020037">
    <property type="term" value="F:heme binding"/>
    <property type="evidence" value="ECO:0007669"/>
    <property type="project" value="InterPro"/>
</dbReference>
<organism evidence="7 8">
    <name type="scientific">Rudanella paleaurantiibacter</name>
    <dbReference type="NCBI Taxonomy" id="2614655"/>
    <lineage>
        <taxon>Bacteria</taxon>
        <taxon>Pseudomonadati</taxon>
        <taxon>Bacteroidota</taxon>
        <taxon>Cytophagia</taxon>
        <taxon>Cytophagales</taxon>
        <taxon>Cytophagaceae</taxon>
        <taxon>Rudanella</taxon>
    </lineage>
</organism>
<feature type="chain" id="PRO_5029632700" evidence="5">
    <location>
        <begin position="23"/>
        <end position="137"/>
    </location>
</feature>
<accession>A0A7J5TUY1</accession>
<dbReference type="PANTHER" id="PTHR35008:SF8">
    <property type="entry name" value="ALCOHOL DEHYDROGENASE CYTOCHROME C SUBUNIT"/>
    <property type="match status" value="1"/>
</dbReference>
<dbReference type="Pfam" id="PF00034">
    <property type="entry name" value="Cytochrom_C"/>
    <property type="match status" value="1"/>
</dbReference>
<dbReference type="SUPFAM" id="SSF46626">
    <property type="entry name" value="Cytochrome c"/>
    <property type="match status" value="1"/>
</dbReference>
<protein>
    <submittedName>
        <fullName evidence="7">C-type cytochrome</fullName>
    </submittedName>
</protein>
<dbReference type="GO" id="GO:0009055">
    <property type="term" value="F:electron transfer activity"/>
    <property type="evidence" value="ECO:0007669"/>
    <property type="project" value="InterPro"/>
</dbReference>
<feature type="signal peptide" evidence="5">
    <location>
        <begin position="1"/>
        <end position="22"/>
    </location>
</feature>
<dbReference type="EMBL" id="WELI01000009">
    <property type="protein sequence ID" value="KAB7727951.1"/>
    <property type="molecule type" value="Genomic_DNA"/>
</dbReference>
<evidence type="ECO:0000256" key="5">
    <source>
        <dbReference type="SAM" id="SignalP"/>
    </source>
</evidence>
<proteinExistence type="predicted"/>
<dbReference type="GO" id="GO:0046872">
    <property type="term" value="F:metal ion binding"/>
    <property type="evidence" value="ECO:0007669"/>
    <property type="project" value="UniProtKB-KW"/>
</dbReference>
<dbReference type="Proteomes" id="UP000488299">
    <property type="component" value="Unassembled WGS sequence"/>
</dbReference>
<dbReference type="PROSITE" id="PS51007">
    <property type="entry name" value="CYTC"/>
    <property type="match status" value="1"/>
</dbReference>
<evidence type="ECO:0000256" key="2">
    <source>
        <dbReference type="ARBA" id="ARBA00022723"/>
    </source>
</evidence>
<keyword evidence="8" id="KW-1185">Reference proteome</keyword>
<keyword evidence="1 4" id="KW-0349">Heme</keyword>
<keyword evidence="3 4" id="KW-0408">Iron</keyword>
<dbReference type="RefSeq" id="WP_152125902.1">
    <property type="nucleotide sequence ID" value="NZ_WELI01000009.1"/>
</dbReference>
<evidence type="ECO:0000256" key="3">
    <source>
        <dbReference type="ARBA" id="ARBA00023004"/>
    </source>
</evidence>
<name>A0A7J5TUY1_9BACT</name>
<dbReference type="InterPro" id="IPR036909">
    <property type="entry name" value="Cyt_c-like_dom_sf"/>
</dbReference>
<gene>
    <name evidence="7" type="ORF">F5984_19515</name>
</gene>
<feature type="domain" description="Cytochrome c" evidence="6">
    <location>
        <begin position="30"/>
        <end position="118"/>
    </location>
</feature>
<comment type="caution">
    <text evidence="7">The sequence shown here is derived from an EMBL/GenBank/DDBJ whole genome shotgun (WGS) entry which is preliminary data.</text>
</comment>
<dbReference type="InterPro" id="IPR009056">
    <property type="entry name" value="Cyt_c-like_dom"/>
</dbReference>
<evidence type="ECO:0000313" key="8">
    <source>
        <dbReference type="Proteomes" id="UP000488299"/>
    </source>
</evidence>
<evidence type="ECO:0000313" key="7">
    <source>
        <dbReference type="EMBL" id="KAB7727951.1"/>
    </source>
</evidence>
<sequence length="137" mass="15358">MMKRLSWAALAALFVGSSACQSGEEIKRQKYITEGILLYQTNCANCHQKDGKGLEALYPPIAGSEYLSKPDSIIHIIRHGQQGPIVVNGKRYNRPMPPQTHLSNLEIAEIVSYINAEWGQKDLFVDVKYVDRVLGKQ</sequence>